<dbReference type="PANTHER" id="PTHR24014:SF6">
    <property type="entry name" value="PENTATRICOPEPTIDE REPEAT-CONTAINING PROTEIN 1, MITOCHONDRIAL"/>
    <property type="match status" value="1"/>
</dbReference>
<evidence type="ECO:0000256" key="2">
    <source>
        <dbReference type="SAM" id="MobiDB-lite"/>
    </source>
</evidence>
<dbReference type="AlphaFoldDB" id="A0A9Q0XBI7"/>
<gene>
    <name evidence="3" type="ORF">JRQ81_010270</name>
</gene>
<name>A0A9Q0XBI7_9SAUR</name>
<dbReference type="OrthoDB" id="185373at2759"/>
<evidence type="ECO:0000313" key="3">
    <source>
        <dbReference type="EMBL" id="KAJ7305904.1"/>
    </source>
</evidence>
<evidence type="ECO:0008006" key="5">
    <source>
        <dbReference type="Google" id="ProtNLM"/>
    </source>
</evidence>
<dbReference type="InterPro" id="IPR002885">
    <property type="entry name" value="PPR_rpt"/>
</dbReference>
<feature type="region of interest" description="Disordered" evidence="2">
    <location>
        <begin position="206"/>
        <end position="234"/>
    </location>
</feature>
<reference evidence="3" key="1">
    <citation type="journal article" date="2023" name="DNA Res.">
        <title>Chromosome-level genome assembly of Phrynocephalus forsythii using third-generation DNA sequencing and Hi-C analysis.</title>
        <authorList>
            <person name="Qi Y."/>
            <person name="Zhao W."/>
            <person name="Zhao Y."/>
            <person name="Niu C."/>
            <person name="Cao S."/>
            <person name="Zhang Y."/>
        </authorList>
    </citation>
    <scope>NUCLEOTIDE SEQUENCE</scope>
    <source>
        <tissue evidence="3">Muscle</tissue>
    </source>
</reference>
<keyword evidence="4" id="KW-1185">Reference proteome</keyword>
<dbReference type="Proteomes" id="UP001142489">
    <property type="component" value="Unassembled WGS sequence"/>
</dbReference>
<evidence type="ECO:0000256" key="1">
    <source>
        <dbReference type="PROSITE-ProRule" id="PRU00708"/>
    </source>
</evidence>
<dbReference type="Pfam" id="PF13812">
    <property type="entry name" value="PPR_3"/>
    <property type="match status" value="2"/>
</dbReference>
<organism evidence="3 4">
    <name type="scientific">Phrynocephalus forsythii</name>
    <dbReference type="NCBI Taxonomy" id="171643"/>
    <lineage>
        <taxon>Eukaryota</taxon>
        <taxon>Metazoa</taxon>
        <taxon>Chordata</taxon>
        <taxon>Craniata</taxon>
        <taxon>Vertebrata</taxon>
        <taxon>Euteleostomi</taxon>
        <taxon>Lepidosauria</taxon>
        <taxon>Squamata</taxon>
        <taxon>Bifurcata</taxon>
        <taxon>Unidentata</taxon>
        <taxon>Episquamata</taxon>
        <taxon>Toxicofera</taxon>
        <taxon>Iguania</taxon>
        <taxon>Acrodonta</taxon>
        <taxon>Agamidae</taxon>
        <taxon>Agaminae</taxon>
        <taxon>Phrynocephalus</taxon>
    </lineage>
</organism>
<dbReference type="PANTHER" id="PTHR24014">
    <property type="entry name" value="2-OXOGLUTARATE AND IRON-DEPENDENT OXYGENASE DOMAIN-CONTAINING PROTEIN 2"/>
    <property type="match status" value="1"/>
</dbReference>
<comment type="caution">
    <text evidence="3">The sequence shown here is derived from an EMBL/GenBank/DDBJ whole genome shotgun (WGS) entry which is preliminary data.</text>
</comment>
<accession>A0A9Q0XBI7</accession>
<proteinExistence type="predicted"/>
<dbReference type="PROSITE" id="PS51375">
    <property type="entry name" value="PPR"/>
    <property type="match status" value="1"/>
</dbReference>
<dbReference type="GO" id="GO:0000049">
    <property type="term" value="F:tRNA binding"/>
    <property type="evidence" value="ECO:0007669"/>
    <property type="project" value="TreeGrafter"/>
</dbReference>
<sequence>MGNMDGFLKDMKSKEVAPNIKTFTLLAEVVEPNGPSEASLLAVMEENGVEPDITFFNTLIRKKSKQADLEGAKNLMPELLKKGLSPNLQTFCSLAIACLKKTHGLQLLTDMKLSGVKPNAHIYSTLIDAAVKRLDYSYLTEILRDMEKNQVPPNEVVLNQLEFAAQYPPNYDKYQKIDYYLEKINGFRAYYFQWLKRMAAEETPHPWAKYRTPKDVSKKENAEEVGNESSQMRQ</sequence>
<protein>
    <recommendedName>
        <fullName evidence="5">Pentatricopeptide repeat-containing protein 1</fullName>
    </recommendedName>
</protein>
<dbReference type="GO" id="GO:0042780">
    <property type="term" value="P:tRNA 3'-end processing"/>
    <property type="evidence" value="ECO:0007669"/>
    <property type="project" value="TreeGrafter"/>
</dbReference>
<dbReference type="InterPro" id="IPR011990">
    <property type="entry name" value="TPR-like_helical_dom_sf"/>
</dbReference>
<dbReference type="GO" id="GO:0005759">
    <property type="term" value="C:mitochondrial matrix"/>
    <property type="evidence" value="ECO:0007669"/>
    <property type="project" value="TreeGrafter"/>
</dbReference>
<feature type="repeat" description="PPR" evidence="1">
    <location>
        <begin position="52"/>
        <end position="86"/>
    </location>
</feature>
<feature type="compositionally biased region" description="Basic and acidic residues" evidence="2">
    <location>
        <begin position="212"/>
        <end position="222"/>
    </location>
</feature>
<dbReference type="Gene3D" id="1.25.40.10">
    <property type="entry name" value="Tetratricopeptide repeat domain"/>
    <property type="match status" value="1"/>
</dbReference>
<evidence type="ECO:0000313" key="4">
    <source>
        <dbReference type="Proteomes" id="UP001142489"/>
    </source>
</evidence>
<dbReference type="EMBL" id="JAPFRF010000021">
    <property type="protein sequence ID" value="KAJ7305904.1"/>
    <property type="molecule type" value="Genomic_DNA"/>
</dbReference>